<accession>A0ABX1VHI5</accession>
<gene>
    <name evidence="1" type="ORF">LzC2_36740</name>
</gene>
<protein>
    <submittedName>
        <fullName evidence="1">Uncharacterized protein</fullName>
    </submittedName>
</protein>
<evidence type="ECO:0000313" key="2">
    <source>
        <dbReference type="Proteomes" id="UP000609651"/>
    </source>
</evidence>
<dbReference type="RefSeq" id="WP_171189479.1">
    <property type="nucleotide sequence ID" value="NZ_WTPX01000168.1"/>
</dbReference>
<proteinExistence type="predicted"/>
<sequence length="113" mass="12301">MTIHTGTLRGGMIELDDAPDLPDGRRVRVTVEPAEAASHYPVAASDPLDADGIDAFPSESRRLRGHLDEPVAPRPPRDPAGFARVAGLLRGRSEEVDAFVEETYRLRRSGRDG</sequence>
<evidence type="ECO:0000313" key="1">
    <source>
        <dbReference type="EMBL" id="NNJ27569.1"/>
    </source>
</evidence>
<organism evidence="1 2">
    <name type="scientific">Alienimonas chondri</name>
    <dbReference type="NCBI Taxonomy" id="2681879"/>
    <lineage>
        <taxon>Bacteria</taxon>
        <taxon>Pseudomonadati</taxon>
        <taxon>Planctomycetota</taxon>
        <taxon>Planctomycetia</taxon>
        <taxon>Planctomycetales</taxon>
        <taxon>Planctomycetaceae</taxon>
        <taxon>Alienimonas</taxon>
    </lineage>
</organism>
<comment type="caution">
    <text evidence="1">The sequence shown here is derived from an EMBL/GenBank/DDBJ whole genome shotgun (WGS) entry which is preliminary data.</text>
</comment>
<dbReference type="Proteomes" id="UP000609651">
    <property type="component" value="Unassembled WGS sequence"/>
</dbReference>
<dbReference type="EMBL" id="WTPX01000168">
    <property type="protein sequence ID" value="NNJ27569.1"/>
    <property type="molecule type" value="Genomic_DNA"/>
</dbReference>
<name>A0ABX1VHI5_9PLAN</name>
<reference evidence="1 2" key="1">
    <citation type="journal article" date="2020" name="Syst. Appl. Microbiol.">
        <title>Alienimonas chondri sp. nov., a novel planctomycete isolated from the biofilm of the red alga Chondrus crispus.</title>
        <authorList>
            <person name="Vitorino I."/>
            <person name="Albuquerque L."/>
            <person name="Wiegand S."/>
            <person name="Kallscheuer N."/>
            <person name="da Costa M.S."/>
            <person name="Lobo-da-Cunha A."/>
            <person name="Jogler C."/>
            <person name="Lage O.M."/>
        </authorList>
    </citation>
    <scope>NUCLEOTIDE SEQUENCE [LARGE SCALE GENOMIC DNA]</scope>
    <source>
        <strain evidence="1 2">LzC2</strain>
    </source>
</reference>
<keyword evidence="2" id="KW-1185">Reference proteome</keyword>